<dbReference type="InterPro" id="IPR052548">
    <property type="entry name" value="Type_VII_TA_antitoxin"/>
</dbReference>
<dbReference type="InterPro" id="IPR041633">
    <property type="entry name" value="Polbeta"/>
</dbReference>
<organism evidence="2 3">
    <name type="scientific">Candidatus Saganbacteria bacterium</name>
    <dbReference type="NCBI Taxonomy" id="2575572"/>
    <lineage>
        <taxon>Bacteria</taxon>
        <taxon>Bacillati</taxon>
        <taxon>Saganbacteria</taxon>
    </lineage>
</organism>
<dbReference type="PANTHER" id="PTHR33933:SF1">
    <property type="entry name" value="PROTEIN ADENYLYLTRANSFERASE MNTA-RELATED"/>
    <property type="match status" value="1"/>
</dbReference>
<dbReference type="Gene3D" id="3.30.460.10">
    <property type="entry name" value="Beta Polymerase, domain 2"/>
    <property type="match status" value="1"/>
</dbReference>
<dbReference type="Proteomes" id="UP000488506">
    <property type="component" value="Unassembled WGS sequence"/>
</dbReference>
<dbReference type="InterPro" id="IPR043519">
    <property type="entry name" value="NT_sf"/>
</dbReference>
<dbReference type="PANTHER" id="PTHR33933">
    <property type="entry name" value="NUCLEOTIDYLTRANSFERASE"/>
    <property type="match status" value="1"/>
</dbReference>
<dbReference type="CDD" id="cd05403">
    <property type="entry name" value="NT_KNTase_like"/>
    <property type="match status" value="1"/>
</dbReference>
<evidence type="ECO:0000259" key="1">
    <source>
        <dbReference type="Pfam" id="PF18765"/>
    </source>
</evidence>
<name>A0A833NXJ3_UNCSA</name>
<reference evidence="2 3" key="1">
    <citation type="submission" date="2019-12" db="EMBL/GenBank/DDBJ databases">
        <authorList>
            <person name="Wolfe R."/>
            <person name="Danczak R."/>
            <person name="Wilkins M."/>
        </authorList>
    </citation>
    <scope>NUCLEOTIDE SEQUENCE [LARGE SCALE GENOMIC DNA]</scope>
    <source>
        <strain evidence="2">X2_MaxBin.013</strain>
    </source>
</reference>
<accession>A0A833NXJ3</accession>
<feature type="domain" description="Polymerase beta nucleotidyltransferase" evidence="1">
    <location>
        <begin position="20"/>
        <end position="116"/>
    </location>
</feature>
<dbReference type="EMBL" id="WPAF01000002">
    <property type="protein sequence ID" value="KAF0135046.1"/>
    <property type="molecule type" value="Genomic_DNA"/>
</dbReference>
<sequence>MPNVRKILKFPINQKLLDEITDRIVEKINPLKIILFGSFAYGKPNKDSDLDFFIIKKTKLPFRKRYGMVSDALYPRMIPMDFIVKTPKEINERLKKFDPFIKEVLKRGKVLYENNRNS</sequence>
<dbReference type="SUPFAM" id="SSF81301">
    <property type="entry name" value="Nucleotidyltransferase"/>
    <property type="match status" value="1"/>
</dbReference>
<protein>
    <submittedName>
        <fullName evidence="2">DNA polymerase subunit beta</fullName>
    </submittedName>
</protein>
<comment type="caution">
    <text evidence="2">The sequence shown here is derived from an EMBL/GenBank/DDBJ whole genome shotgun (WGS) entry which is preliminary data.</text>
</comment>
<evidence type="ECO:0000313" key="2">
    <source>
        <dbReference type="EMBL" id="KAF0135046.1"/>
    </source>
</evidence>
<gene>
    <name evidence="2" type="ORF">FD145_184</name>
</gene>
<proteinExistence type="predicted"/>
<dbReference type="Pfam" id="PF18765">
    <property type="entry name" value="Polbeta"/>
    <property type="match status" value="1"/>
</dbReference>
<evidence type="ECO:0000313" key="3">
    <source>
        <dbReference type="Proteomes" id="UP000488506"/>
    </source>
</evidence>
<dbReference type="AlphaFoldDB" id="A0A833NXJ3"/>